<comment type="caution">
    <text evidence="1">The sequence shown here is derived from an EMBL/GenBank/DDBJ whole genome shotgun (WGS) entry which is preliminary data.</text>
</comment>
<gene>
    <name evidence="1" type="ORF">EDC35_102472</name>
</gene>
<evidence type="ECO:0000313" key="1">
    <source>
        <dbReference type="EMBL" id="TCT23135.1"/>
    </source>
</evidence>
<proteinExistence type="predicted"/>
<dbReference type="EMBL" id="SMAO01000002">
    <property type="protein sequence ID" value="TCT23135.1"/>
    <property type="molecule type" value="Genomic_DNA"/>
</dbReference>
<name>A0A4R3N2M6_9GAMM</name>
<protein>
    <submittedName>
        <fullName evidence="1">Uncharacterized protein</fullName>
    </submittedName>
</protein>
<dbReference type="OrthoDB" id="6025396at2"/>
<reference evidence="1 2" key="1">
    <citation type="submission" date="2019-03" db="EMBL/GenBank/DDBJ databases">
        <title>Genomic Encyclopedia of Type Strains, Phase IV (KMG-IV): sequencing the most valuable type-strain genomes for metagenomic binning, comparative biology and taxonomic classification.</title>
        <authorList>
            <person name="Goeker M."/>
        </authorList>
    </citation>
    <scope>NUCLEOTIDE SEQUENCE [LARGE SCALE GENOMIC DNA]</scope>
    <source>
        <strain evidence="1 2">DSM 13587</strain>
    </source>
</reference>
<keyword evidence="2" id="KW-1185">Reference proteome</keyword>
<organism evidence="1 2">
    <name type="scientific">Thiobaca trueperi</name>
    <dbReference type="NCBI Taxonomy" id="127458"/>
    <lineage>
        <taxon>Bacteria</taxon>
        <taxon>Pseudomonadati</taxon>
        <taxon>Pseudomonadota</taxon>
        <taxon>Gammaproteobacteria</taxon>
        <taxon>Chromatiales</taxon>
        <taxon>Chromatiaceae</taxon>
        <taxon>Thiobaca</taxon>
    </lineage>
</organism>
<sequence length="101" mass="11512">MNDLNSEAGTIVVLLDRMRTQRLPRALDIKAKVDQGERLDSFDIQFLQEVFEDAKTLQPKWVQHPELNEIIGTIIHLYHEITTKALANEERHAPPPASIGD</sequence>
<accession>A0A4R3N2M6</accession>
<dbReference type="Proteomes" id="UP000295717">
    <property type="component" value="Unassembled WGS sequence"/>
</dbReference>
<dbReference type="RefSeq" id="WP_132976241.1">
    <property type="nucleotide sequence ID" value="NZ_SMAO01000002.1"/>
</dbReference>
<dbReference type="AlphaFoldDB" id="A0A4R3N2M6"/>
<evidence type="ECO:0000313" key="2">
    <source>
        <dbReference type="Proteomes" id="UP000295717"/>
    </source>
</evidence>